<keyword evidence="2" id="KW-0812">Transmembrane</keyword>
<evidence type="ECO:0000313" key="3">
    <source>
        <dbReference type="EMBL" id="MFE8700963.1"/>
    </source>
</evidence>
<evidence type="ECO:0000313" key="4">
    <source>
        <dbReference type="Proteomes" id="UP001601059"/>
    </source>
</evidence>
<reference evidence="3 4" key="1">
    <citation type="submission" date="2024-08" db="EMBL/GenBank/DDBJ databases">
        <title>Two novel Cytobacillus novel species.</title>
        <authorList>
            <person name="Liu G."/>
        </authorList>
    </citation>
    <scope>NUCLEOTIDE SEQUENCE [LARGE SCALE GENOMIC DNA]</scope>
    <source>
        <strain evidence="3 4">FJAT-54145</strain>
    </source>
</reference>
<keyword evidence="2" id="KW-1133">Transmembrane helix</keyword>
<keyword evidence="2" id="KW-0472">Membrane</keyword>
<evidence type="ECO:0000256" key="2">
    <source>
        <dbReference type="SAM" id="Phobius"/>
    </source>
</evidence>
<feature type="compositionally biased region" description="Polar residues" evidence="1">
    <location>
        <begin position="45"/>
        <end position="59"/>
    </location>
</feature>
<feature type="compositionally biased region" description="Pro residues" evidence="1">
    <location>
        <begin position="1"/>
        <end position="43"/>
    </location>
</feature>
<dbReference type="RefSeq" id="WP_389360663.1">
    <property type="nucleotide sequence ID" value="NZ_JBIACK010000004.1"/>
</dbReference>
<dbReference type="EMBL" id="JBIACK010000004">
    <property type="protein sequence ID" value="MFE8700963.1"/>
    <property type="molecule type" value="Genomic_DNA"/>
</dbReference>
<evidence type="ECO:0000256" key="1">
    <source>
        <dbReference type="SAM" id="MobiDB-lite"/>
    </source>
</evidence>
<keyword evidence="4" id="KW-1185">Reference proteome</keyword>
<feature type="compositionally biased region" description="Pro residues" evidence="1">
    <location>
        <begin position="60"/>
        <end position="77"/>
    </location>
</feature>
<name>A0ABW6K9S3_9BACI</name>
<dbReference type="Proteomes" id="UP001601059">
    <property type="component" value="Unassembled WGS sequence"/>
</dbReference>
<proteinExistence type="predicted"/>
<protein>
    <submittedName>
        <fullName evidence="3">Uncharacterized protein</fullName>
    </submittedName>
</protein>
<comment type="caution">
    <text evidence="3">The sequence shown here is derived from an EMBL/GenBank/DDBJ whole genome shotgun (WGS) entry which is preliminary data.</text>
</comment>
<accession>A0ABW6K9S3</accession>
<organism evidence="3 4">
    <name type="scientific">Cytobacillus spartinae</name>
    <dbReference type="NCBI Taxonomy" id="3299023"/>
    <lineage>
        <taxon>Bacteria</taxon>
        <taxon>Bacillati</taxon>
        <taxon>Bacillota</taxon>
        <taxon>Bacilli</taxon>
        <taxon>Bacillales</taxon>
        <taxon>Bacillaceae</taxon>
        <taxon>Cytobacillus</taxon>
    </lineage>
</organism>
<gene>
    <name evidence="3" type="ORF">ACFYKX_10075</name>
</gene>
<feature type="compositionally biased region" description="Polar residues" evidence="1">
    <location>
        <begin position="84"/>
        <end position="104"/>
    </location>
</feature>
<feature type="region of interest" description="Disordered" evidence="1">
    <location>
        <begin position="1"/>
        <end position="123"/>
    </location>
</feature>
<sequence>MNQPNHPPWSNQPPMPQPPNSYATPQPPMPSAPPNPYATPHPPNSYGQTPPQNPYQSNVPPQPSWPPNPGYPQPPHGQPHSQWNQPPSQHQWNSHHFQSAPQHHSSWDPDDSYEAYESYKSPAPSPKTIFGGCLTFIVLILMLGGCTALFFGGDEESDEPKTEEILNLSNEEFAKKVVEQTKGKKTNTGLSTLNEINEHDGYMNIWMNADETFTTEAARGEMLRGSAEIFQELFKKESIEKVDLIWQLPMTDAYGNVETRKVLQISLDRSINEKINWESFYVGDFETITEVWMHPALREE</sequence>
<feature type="transmembrane region" description="Helical" evidence="2">
    <location>
        <begin position="129"/>
        <end position="151"/>
    </location>
</feature>